<evidence type="ECO:0000313" key="1">
    <source>
        <dbReference type="EMBL" id="MDQ0201873.1"/>
    </source>
</evidence>
<proteinExistence type="predicted"/>
<dbReference type="EMBL" id="JAUSTW010000013">
    <property type="protein sequence ID" value="MDQ0201873.1"/>
    <property type="molecule type" value="Genomic_DNA"/>
</dbReference>
<organism evidence="1 2">
    <name type="scientific">Neobacillus ginsengisoli</name>
    <dbReference type="NCBI Taxonomy" id="904295"/>
    <lineage>
        <taxon>Bacteria</taxon>
        <taxon>Bacillati</taxon>
        <taxon>Bacillota</taxon>
        <taxon>Bacilli</taxon>
        <taxon>Bacillales</taxon>
        <taxon>Bacillaceae</taxon>
        <taxon>Neobacillus</taxon>
    </lineage>
</organism>
<reference evidence="1 2" key="1">
    <citation type="submission" date="2023-07" db="EMBL/GenBank/DDBJ databases">
        <title>Genomic Encyclopedia of Type Strains, Phase IV (KMG-IV): sequencing the most valuable type-strain genomes for metagenomic binning, comparative biology and taxonomic classification.</title>
        <authorList>
            <person name="Goeker M."/>
        </authorList>
    </citation>
    <scope>NUCLEOTIDE SEQUENCE [LARGE SCALE GENOMIC DNA]</scope>
    <source>
        <strain evidence="1 2">DSM 27594</strain>
    </source>
</reference>
<name>A0ABT9Y221_9BACI</name>
<gene>
    <name evidence="1" type="ORF">J2S10_005084</name>
</gene>
<dbReference type="Proteomes" id="UP001224122">
    <property type="component" value="Unassembled WGS sequence"/>
</dbReference>
<keyword evidence="2" id="KW-1185">Reference proteome</keyword>
<dbReference type="RefSeq" id="WP_307413592.1">
    <property type="nucleotide sequence ID" value="NZ_JAUSTW010000013.1"/>
</dbReference>
<accession>A0ABT9Y221</accession>
<evidence type="ECO:0000313" key="2">
    <source>
        <dbReference type="Proteomes" id="UP001224122"/>
    </source>
</evidence>
<protein>
    <submittedName>
        <fullName evidence="1">Uncharacterized protein</fullName>
    </submittedName>
</protein>
<comment type="caution">
    <text evidence="1">The sequence shown here is derived from an EMBL/GenBank/DDBJ whole genome shotgun (WGS) entry which is preliminary data.</text>
</comment>
<sequence length="83" mass="9607">MNFYEKLPVEFLIHFYNEIIKNIEKGILTKNMYYELGIIISVANRRGISLDQPSDFNEVINQQALNDLLQLEQVRTGCSSQIA</sequence>